<protein>
    <submittedName>
        <fullName evidence="9">S8 family serine peptidase</fullName>
    </submittedName>
</protein>
<dbReference type="Gene3D" id="3.40.50.200">
    <property type="entry name" value="Peptidase S8/S53 domain"/>
    <property type="match status" value="1"/>
</dbReference>
<dbReference type="Pfam" id="PF00082">
    <property type="entry name" value="Peptidase_S8"/>
    <property type="match status" value="1"/>
</dbReference>
<proteinExistence type="inferred from homology"/>
<dbReference type="Proteomes" id="UP001272242">
    <property type="component" value="Unassembled WGS sequence"/>
</dbReference>
<keyword evidence="10" id="KW-1185">Reference proteome</keyword>
<dbReference type="InterPro" id="IPR015500">
    <property type="entry name" value="Peptidase_S8_subtilisin-rel"/>
</dbReference>
<sequence>MAKVRKSKADGTSGDVPELPPGVGGDGPTTGRFIVIFKDGAVGDPAGARAVLRDVAGIGDAAVASDYEDSAVTAEDLAQTEAMYFPTLGMAVVSGDEAVQAMAAGIADADSPILAIEPEYTVSALETSGPVALDYLRGYKAAVDHLYEQLTARGADAGIEEMPAAGFSDTAQFTWGLQATRVNTSRYSGQGVRVAVLDTGLDFQHPDFLGRAIVSRSFIAGQTVQDGQRHGTHCTGTACGPRQPASGVRRYGIAYGATIYIGKVLSNQGSGATAGIIAGIEWAAVNGCQVVSMSLGADIDQKLQQYDVPIQRALNAGTLVIAAASNNARRFQGNVGFVGAPANADAALAVGALDAQLRVADFSPRSSTATGVGGRIDIVGPGVNVFSSLPNAVGKQGFLNGTSMATPHVAGIAALWCQATGARGAALWARVLQSARPLALDSRDVGAGLVQAPQ</sequence>
<evidence type="ECO:0000313" key="9">
    <source>
        <dbReference type="EMBL" id="MDY3560613.1"/>
    </source>
</evidence>
<dbReference type="InterPro" id="IPR036852">
    <property type="entry name" value="Peptidase_S8/S53_dom_sf"/>
</dbReference>
<dbReference type="RefSeq" id="WP_320687156.1">
    <property type="nucleotide sequence ID" value="NZ_JAXBLV010000180.1"/>
</dbReference>
<dbReference type="PANTHER" id="PTHR43806:SF11">
    <property type="entry name" value="CEREVISIN-RELATED"/>
    <property type="match status" value="1"/>
</dbReference>
<evidence type="ECO:0000256" key="2">
    <source>
        <dbReference type="ARBA" id="ARBA00022670"/>
    </source>
</evidence>
<keyword evidence="3 5" id="KW-0378">Hydrolase</keyword>
<keyword evidence="4 5" id="KW-0720">Serine protease</keyword>
<accession>A0ABU5EZ80</accession>
<dbReference type="PROSITE" id="PS00136">
    <property type="entry name" value="SUBTILASE_ASP"/>
    <property type="match status" value="1"/>
</dbReference>
<dbReference type="PANTHER" id="PTHR43806">
    <property type="entry name" value="PEPTIDASE S8"/>
    <property type="match status" value="1"/>
</dbReference>
<comment type="similarity">
    <text evidence="1 5 6">Belongs to the peptidase S8 family.</text>
</comment>
<dbReference type="InterPro" id="IPR022398">
    <property type="entry name" value="Peptidase_S8_His-AS"/>
</dbReference>
<evidence type="ECO:0000313" key="10">
    <source>
        <dbReference type="Proteomes" id="UP001272242"/>
    </source>
</evidence>
<dbReference type="InterPro" id="IPR050131">
    <property type="entry name" value="Peptidase_S8_subtilisin-like"/>
</dbReference>
<dbReference type="PRINTS" id="PR00723">
    <property type="entry name" value="SUBTILISIN"/>
</dbReference>
<feature type="region of interest" description="Disordered" evidence="7">
    <location>
        <begin position="1"/>
        <end position="27"/>
    </location>
</feature>
<evidence type="ECO:0000256" key="3">
    <source>
        <dbReference type="ARBA" id="ARBA00022801"/>
    </source>
</evidence>
<evidence type="ECO:0000259" key="8">
    <source>
        <dbReference type="Pfam" id="PF00082"/>
    </source>
</evidence>
<dbReference type="EMBL" id="JAXBLV010000180">
    <property type="protein sequence ID" value="MDY3560613.1"/>
    <property type="molecule type" value="Genomic_DNA"/>
</dbReference>
<dbReference type="InterPro" id="IPR023828">
    <property type="entry name" value="Peptidase_S8_Ser-AS"/>
</dbReference>
<name>A0ABU5EZ80_9BACT</name>
<dbReference type="PROSITE" id="PS51892">
    <property type="entry name" value="SUBTILASE"/>
    <property type="match status" value="1"/>
</dbReference>
<dbReference type="InterPro" id="IPR000209">
    <property type="entry name" value="Peptidase_S8/S53_dom"/>
</dbReference>
<evidence type="ECO:0000256" key="7">
    <source>
        <dbReference type="SAM" id="MobiDB-lite"/>
    </source>
</evidence>
<dbReference type="PROSITE" id="PS00138">
    <property type="entry name" value="SUBTILASE_SER"/>
    <property type="match status" value="1"/>
</dbReference>
<gene>
    <name evidence="9" type="ORF">R5W23_001858</name>
</gene>
<dbReference type="InterPro" id="IPR023827">
    <property type="entry name" value="Peptidase_S8_Asp-AS"/>
</dbReference>
<feature type="domain" description="Peptidase S8/S53" evidence="8">
    <location>
        <begin position="189"/>
        <end position="430"/>
    </location>
</feature>
<evidence type="ECO:0000256" key="4">
    <source>
        <dbReference type="ARBA" id="ARBA00022825"/>
    </source>
</evidence>
<dbReference type="SUPFAM" id="SSF52743">
    <property type="entry name" value="Subtilisin-like"/>
    <property type="match status" value="1"/>
</dbReference>
<dbReference type="PROSITE" id="PS00137">
    <property type="entry name" value="SUBTILASE_HIS"/>
    <property type="match status" value="1"/>
</dbReference>
<evidence type="ECO:0000256" key="6">
    <source>
        <dbReference type="RuleBase" id="RU003355"/>
    </source>
</evidence>
<feature type="active site" description="Charge relay system" evidence="5">
    <location>
        <position position="198"/>
    </location>
</feature>
<evidence type="ECO:0000256" key="1">
    <source>
        <dbReference type="ARBA" id="ARBA00011073"/>
    </source>
</evidence>
<organism evidence="9 10">
    <name type="scientific">Gemmata algarum</name>
    <dbReference type="NCBI Taxonomy" id="2975278"/>
    <lineage>
        <taxon>Bacteria</taxon>
        <taxon>Pseudomonadati</taxon>
        <taxon>Planctomycetota</taxon>
        <taxon>Planctomycetia</taxon>
        <taxon>Gemmatales</taxon>
        <taxon>Gemmataceae</taxon>
        <taxon>Gemmata</taxon>
    </lineage>
</organism>
<comment type="caution">
    <text evidence="9">The sequence shown here is derived from an EMBL/GenBank/DDBJ whole genome shotgun (WGS) entry which is preliminary data.</text>
</comment>
<feature type="active site" description="Charge relay system" evidence="5">
    <location>
        <position position="230"/>
    </location>
</feature>
<feature type="active site" description="Charge relay system" evidence="5">
    <location>
        <position position="403"/>
    </location>
</feature>
<reference evidence="10" key="1">
    <citation type="journal article" date="2023" name="Mar. Drugs">
        <title>Gemmata algarum, a Novel Planctomycete Isolated from an Algal Mat, Displays Antimicrobial Activity.</title>
        <authorList>
            <person name="Kumar G."/>
            <person name="Kallscheuer N."/>
            <person name="Kashif M."/>
            <person name="Ahamad S."/>
            <person name="Jagadeeshwari U."/>
            <person name="Pannikurungottu S."/>
            <person name="Haufschild T."/>
            <person name="Kabuu M."/>
            <person name="Sasikala C."/>
            <person name="Jogler C."/>
            <person name="Ramana C."/>
        </authorList>
    </citation>
    <scope>NUCLEOTIDE SEQUENCE [LARGE SCALE GENOMIC DNA]</scope>
    <source>
        <strain evidence="10">JC673</strain>
    </source>
</reference>
<evidence type="ECO:0000256" key="5">
    <source>
        <dbReference type="PROSITE-ProRule" id="PRU01240"/>
    </source>
</evidence>
<keyword evidence="2 5" id="KW-0645">Protease</keyword>